<evidence type="ECO:0000256" key="1">
    <source>
        <dbReference type="SAM" id="MobiDB-lite"/>
    </source>
</evidence>
<name>A0ABQ7GNS2_DUNSA</name>
<protein>
    <recommendedName>
        <fullName evidence="4">Encoded protein</fullName>
    </recommendedName>
</protein>
<gene>
    <name evidence="2" type="ORF">DUNSADRAFT_6211</name>
</gene>
<sequence length="196" mass="20981">MRHGTPAKDVLSGVEDEEDAGVLACSLQLPILELAAMLLSSSQSALDSGLDPQQLQQRQQQQQHKGKAKAKNKQQRTAKGFGSQPASKPPPRPAQPQGFTFQGLPLLTVNARRLELMAQVAPASAAAVELAARQAALAEQELDPEQAKAVRASCCELHNIRYGTDVSESDLQRLIAANESNHGLVEALARTEFEAA</sequence>
<feature type="region of interest" description="Disordered" evidence="1">
    <location>
        <begin position="43"/>
        <end position="100"/>
    </location>
</feature>
<evidence type="ECO:0000313" key="2">
    <source>
        <dbReference type="EMBL" id="KAF5836259.1"/>
    </source>
</evidence>
<reference evidence="2" key="1">
    <citation type="submission" date="2017-08" db="EMBL/GenBank/DDBJ databases">
        <authorList>
            <person name="Polle J.E."/>
            <person name="Barry K."/>
            <person name="Cushman J."/>
            <person name="Schmutz J."/>
            <person name="Tran D."/>
            <person name="Hathwaick L.T."/>
            <person name="Yim W.C."/>
            <person name="Jenkins J."/>
            <person name="Mckie-Krisberg Z.M."/>
            <person name="Prochnik S."/>
            <person name="Lindquist E."/>
            <person name="Dockter R.B."/>
            <person name="Adam C."/>
            <person name="Molina H."/>
            <person name="Bunkerborg J."/>
            <person name="Jin E."/>
            <person name="Buchheim M."/>
            <person name="Magnuson J."/>
        </authorList>
    </citation>
    <scope>NUCLEOTIDE SEQUENCE</scope>
    <source>
        <strain evidence="2">CCAP 19/18</strain>
    </source>
</reference>
<accession>A0ABQ7GNS2</accession>
<feature type="compositionally biased region" description="Basic residues" evidence="1">
    <location>
        <begin position="64"/>
        <end position="76"/>
    </location>
</feature>
<organism evidence="2 3">
    <name type="scientific">Dunaliella salina</name>
    <name type="common">Green alga</name>
    <name type="synonym">Protococcus salinus</name>
    <dbReference type="NCBI Taxonomy" id="3046"/>
    <lineage>
        <taxon>Eukaryota</taxon>
        <taxon>Viridiplantae</taxon>
        <taxon>Chlorophyta</taxon>
        <taxon>core chlorophytes</taxon>
        <taxon>Chlorophyceae</taxon>
        <taxon>CS clade</taxon>
        <taxon>Chlamydomonadales</taxon>
        <taxon>Dunaliellaceae</taxon>
        <taxon>Dunaliella</taxon>
    </lineage>
</organism>
<feature type="compositionally biased region" description="Low complexity" evidence="1">
    <location>
        <begin position="43"/>
        <end position="63"/>
    </location>
</feature>
<evidence type="ECO:0008006" key="4">
    <source>
        <dbReference type="Google" id="ProtNLM"/>
    </source>
</evidence>
<dbReference type="EMBL" id="MU069668">
    <property type="protein sequence ID" value="KAF5836259.1"/>
    <property type="molecule type" value="Genomic_DNA"/>
</dbReference>
<evidence type="ECO:0000313" key="3">
    <source>
        <dbReference type="Proteomes" id="UP000815325"/>
    </source>
</evidence>
<keyword evidence="3" id="KW-1185">Reference proteome</keyword>
<dbReference type="Proteomes" id="UP000815325">
    <property type="component" value="Unassembled WGS sequence"/>
</dbReference>
<comment type="caution">
    <text evidence="2">The sequence shown here is derived from an EMBL/GenBank/DDBJ whole genome shotgun (WGS) entry which is preliminary data.</text>
</comment>
<proteinExistence type="predicted"/>